<evidence type="ECO:0008006" key="4">
    <source>
        <dbReference type="Google" id="ProtNLM"/>
    </source>
</evidence>
<name>A0A290QA65_9BACT</name>
<evidence type="ECO:0000256" key="1">
    <source>
        <dbReference type="SAM" id="Phobius"/>
    </source>
</evidence>
<protein>
    <recommendedName>
        <fullName evidence="4">YeeE/YedE family protein</fullName>
    </recommendedName>
</protein>
<dbReference type="KEGG" id="vbh:CMV30_17425"/>
<keyword evidence="1" id="KW-1133">Transmembrane helix</keyword>
<gene>
    <name evidence="2" type="ORF">CMV30_17425</name>
</gene>
<keyword evidence="1" id="KW-0472">Membrane</keyword>
<keyword evidence="1" id="KW-0812">Transmembrane</keyword>
<dbReference type="AlphaFoldDB" id="A0A290QA65"/>
<accession>A0A290QA65</accession>
<feature type="transmembrane region" description="Helical" evidence="1">
    <location>
        <begin position="43"/>
        <end position="62"/>
    </location>
</feature>
<proteinExistence type="predicted"/>
<sequence length="143" mass="14764">MSRQLFCVLGAGILFGAGLAISGMADPARVIGFLDVAGSWDYSLAFVMGGAVGTFGLGLLVWRRLSGGRGWFGTTLPVNDPSPVDRPLVVGAVIFGIGWGLGGFCPGPAIANLGALRIEALVFVPMMALGMLLARRLAGVDRD</sequence>
<reference evidence="2 3" key="1">
    <citation type="submission" date="2017-09" db="EMBL/GenBank/DDBJ databases">
        <title>Complete genome sequence of Verrucomicrobial strain HZ-65, isolated from freshwater.</title>
        <authorList>
            <person name="Choi A."/>
        </authorList>
    </citation>
    <scope>NUCLEOTIDE SEQUENCE [LARGE SCALE GENOMIC DNA]</scope>
    <source>
        <strain evidence="2 3">HZ-65</strain>
    </source>
</reference>
<dbReference type="RefSeq" id="WP_096057214.1">
    <property type="nucleotide sequence ID" value="NZ_CP023344.1"/>
</dbReference>
<feature type="transmembrane region" description="Helical" evidence="1">
    <location>
        <begin position="88"/>
        <end position="109"/>
    </location>
</feature>
<evidence type="ECO:0000313" key="3">
    <source>
        <dbReference type="Proteomes" id="UP000217265"/>
    </source>
</evidence>
<organism evidence="2 3">
    <name type="scientific">Nibricoccus aquaticus</name>
    <dbReference type="NCBI Taxonomy" id="2576891"/>
    <lineage>
        <taxon>Bacteria</taxon>
        <taxon>Pseudomonadati</taxon>
        <taxon>Verrucomicrobiota</taxon>
        <taxon>Opitutia</taxon>
        <taxon>Opitutales</taxon>
        <taxon>Opitutaceae</taxon>
        <taxon>Nibricoccus</taxon>
    </lineage>
</organism>
<evidence type="ECO:0000313" key="2">
    <source>
        <dbReference type="EMBL" id="ATC65585.1"/>
    </source>
</evidence>
<dbReference type="Pfam" id="PF20398">
    <property type="entry name" value="DUF6691"/>
    <property type="match status" value="1"/>
</dbReference>
<dbReference type="Proteomes" id="UP000217265">
    <property type="component" value="Chromosome"/>
</dbReference>
<dbReference type="EMBL" id="CP023344">
    <property type="protein sequence ID" value="ATC65585.1"/>
    <property type="molecule type" value="Genomic_DNA"/>
</dbReference>
<keyword evidence="3" id="KW-1185">Reference proteome</keyword>
<dbReference type="OrthoDB" id="9790409at2"/>
<feature type="transmembrane region" description="Helical" evidence="1">
    <location>
        <begin position="115"/>
        <end position="134"/>
    </location>
</feature>
<dbReference type="InterPro" id="IPR046513">
    <property type="entry name" value="DUF6691"/>
</dbReference>